<dbReference type="EMBL" id="LCTV02000013">
    <property type="protein sequence ID" value="PRQ71179.1"/>
    <property type="molecule type" value="Genomic_DNA"/>
</dbReference>
<dbReference type="AlphaFoldDB" id="A0A2S9ZZJ9"/>
<dbReference type="OrthoDB" id="10605667at2759"/>
<feature type="region of interest" description="Disordered" evidence="1">
    <location>
        <begin position="132"/>
        <end position="166"/>
    </location>
</feature>
<evidence type="ECO:0000313" key="2">
    <source>
        <dbReference type="EMBL" id="PRQ71179.1"/>
    </source>
</evidence>
<comment type="caution">
    <text evidence="2">The sequence shown here is derived from an EMBL/GenBank/DDBJ whole genome shotgun (WGS) entry which is preliminary data.</text>
</comment>
<feature type="compositionally biased region" description="Basic and acidic residues" evidence="1">
    <location>
        <begin position="157"/>
        <end position="166"/>
    </location>
</feature>
<reference evidence="2 3" key="1">
    <citation type="journal article" date="2018" name="Elife">
        <title>Functional genomics of lipid metabolism in the oleaginous yeast Rhodosporidium toruloides.</title>
        <authorList>
            <person name="Coradetti S.T."/>
            <person name="Pinel D."/>
            <person name="Geiselman G."/>
            <person name="Ito M."/>
            <person name="Mondo S."/>
            <person name="Reilly M.C."/>
            <person name="Cheng Y.F."/>
            <person name="Bauer S."/>
            <person name="Grigoriev I."/>
            <person name="Gladden J.M."/>
            <person name="Simmons B.A."/>
            <person name="Brem R."/>
            <person name="Arkin A.P."/>
            <person name="Skerker J.M."/>
        </authorList>
    </citation>
    <scope>NUCLEOTIDE SEQUENCE [LARGE SCALE GENOMIC DNA]</scope>
    <source>
        <strain evidence="2 3">NBRC 0880</strain>
    </source>
</reference>
<protein>
    <submittedName>
        <fullName evidence="2">Uncharacterized protein</fullName>
    </submittedName>
</protein>
<accession>A0A2S9ZZJ9</accession>
<evidence type="ECO:0000313" key="3">
    <source>
        <dbReference type="Proteomes" id="UP000239560"/>
    </source>
</evidence>
<evidence type="ECO:0000256" key="1">
    <source>
        <dbReference type="SAM" id="MobiDB-lite"/>
    </source>
</evidence>
<organism evidence="2 3">
    <name type="scientific">Rhodotorula toruloides</name>
    <name type="common">Yeast</name>
    <name type="synonym">Rhodosporidium toruloides</name>
    <dbReference type="NCBI Taxonomy" id="5286"/>
    <lineage>
        <taxon>Eukaryota</taxon>
        <taxon>Fungi</taxon>
        <taxon>Dikarya</taxon>
        <taxon>Basidiomycota</taxon>
        <taxon>Pucciniomycotina</taxon>
        <taxon>Microbotryomycetes</taxon>
        <taxon>Sporidiobolales</taxon>
        <taxon>Sporidiobolaceae</taxon>
        <taxon>Rhodotorula</taxon>
    </lineage>
</organism>
<gene>
    <name evidence="2" type="ORF">AAT19DRAFT_10719</name>
</gene>
<proteinExistence type="predicted"/>
<name>A0A2S9ZZJ9_RHOTO</name>
<dbReference type="Proteomes" id="UP000239560">
    <property type="component" value="Unassembled WGS sequence"/>
</dbReference>
<sequence length="166" mass="17733">MSPRSALSLAIPIEFAVTPSDTRSAPDAVAAASELLSSGGGERDSRLTPQGAPAAQRTCQCQDCRYRALSSMAAQRTSVFGTVATLVLLVERSLSSAQTLAHLELARRGLKQLACVLWMDLFCLRPAATALHADSPSSTPEAFLTSTPTTRFLQRGRRGDGRRRTS</sequence>
<feature type="compositionally biased region" description="Polar residues" evidence="1">
    <location>
        <begin position="135"/>
        <end position="152"/>
    </location>
</feature>